<dbReference type="EMBL" id="CP007174">
    <property type="protein sequence ID" value="AIF82456.1"/>
    <property type="molecule type" value="Genomic_DNA"/>
</dbReference>
<evidence type="ECO:0000256" key="1">
    <source>
        <dbReference type="SAM" id="MobiDB-lite"/>
    </source>
</evidence>
<feature type="compositionally biased region" description="Low complexity" evidence="1">
    <location>
        <begin position="1"/>
        <end position="15"/>
    </location>
</feature>
<dbReference type="KEGG" id="nev:NTE_00374"/>
<keyword evidence="3" id="KW-1185">Reference proteome</keyword>
<feature type="region of interest" description="Disordered" evidence="1">
    <location>
        <begin position="1"/>
        <end position="21"/>
    </location>
</feature>
<dbReference type="HOGENOM" id="CLU_2406203_0_0_2"/>
<sequence>MYETGFNNNNSSGSGEQERASSINVTFRVNVRIMNKLRTESEKRQTSLNAYINQILRQHVEWDLFEPKIGMIPHSQSRCWPIFLPVWTAMRS</sequence>
<dbReference type="AlphaFoldDB" id="A0A075MLT1"/>
<dbReference type="eggNOG" id="arCOG08805">
    <property type="taxonomic scope" value="Archaea"/>
</dbReference>
<evidence type="ECO:0000313" key="2">
    <source>
        <dbReference type="EMBL" id="AIF82456.1"/>
    </source>
</evidence>
<organism evidence="2 3">
    <name type="scientific">Candidatus Nitrososphaera evergladensis SR1</name>
    <dbReference type="NCBI Taxonomy" id="1459636"/>
    <lineage>
        <taxon>Archaea</taxon>
        <taxon>Nitrososphaerota</taxon>
        <taxon>Nitrososphaeria</taxon>
        <taxon>Nitrososphaerales</taxon>
        <taxon>Nitrososphaeraceae</taxon>
        <taxon>Nitrososphaera</taxon>
    </lineage>
</organism>
<accession>A0A075MLT1</accession>
<name>A0A075MLT1_9ARCH</name>
<protein>
    <submittedName>
        <fullName evidence="2">Uncharacterized protein</fullName>
    </submittedName>
</protein>
<reference evidence="2 3" key="1">
    <citation type="journal article" date="2014" name="PLoS ONE">
        <title>Genome Sequence of Candidatus Nitrososphaera evergladensis from Group I.1b Enriched from Everglades Soil Reveals Novel Genomic Features of the Ammonia-Oxidizing Archaea.</title>
        <authorList>
            <person name="Zhalnina K.V."/>
            <person name="Dias R."/>
            <person name="Leonard M.T."/>
            <person name="Dorr de Quadros P."/>
            <person name="Camargo F.A."/>
            <person name="Drew J.C."/>
            <person name="Farmerie W.G."/>
            <person name="Daroub S.H."/>
            <person name="Triplett E.W."/>
        </authorList>
    </citation>
    <scope>NUCLEOTIDE SEQUENCE [LARGE SCALE GENOMIC DNA]</scope>
    <source>
        <strain evidence="2 3">SR1</strain>
    </source>
</reference>
<evidence type="ECO:0000313" key="3">
    <source>
        <dbReference type="Proteomes" id="UP000028194"/>
    </source>
</evidence>
<dbReference type="Proteomes" id="UP000028194">
    <property type="component" value="Chromosome"/>
</dbReference>
<dbReference type="STRING" id="1459636.NTE_00374"/>
<proteinExistence type="predicted"/>
<gene>
    <name evidence="2" type="ORF">NTE_00374</name>
</gene>